<protein>
    <submittedName>
        <fullName evidence="2">Uncharacterized protein</fullName>
    </submittedName>
</protein>
<dbReference type="EMBL" id="JAFFHB010000001">
    <property type="protein sequence ID" value="KAK4672243.1"/>
    <property type="molecule type" value="Genomic_DNA"/>
</dbReference>
<reference evidence="2 3" key="1">
    <citation type="journal article" date="2023" name="bioRxiv">
        <title>High-quality genome assemblies of four members of thePodospora anserinaspecies complex.</title>
        <authorList>
            <person name="Ament-Velasquez S.L."/>
            <person name="Vogan A.A."/>
            <person name="Wallerman O."/>
            <person name="Hartmann F."/>
            <person name="Gautier V."/>
            <person name="Silar P."/>
            <person name="Giraud T."/>
            <person name="Johannesson H."/>
        </authorList>
    </citation>
    <scope>NUCLEOTIDE SEQUENCE [LARGE SCALE GENOMIC DNA]</scope>
    <source>
        <strain evidence="2 3">CBS 411.78</strain>
    </source>
</reference>
<name>A0ABR0HW03_9PEZI</name>
<sequence length="166" mass="19863">MISTPQRSSTLAFHAQGPVKFARRWIGNYDDGDEYDDSGFYNTEWETDESWFWAQTTDEAENDHGHTMHVFSCHPANEELRKEVFIKIHEWKWSIDRRVKLKTRTESEEERKAAKEQALDELAQAYEKCIDESRTFVKWKPRMRATQRKMSMVKKVVWRLWVSGRT</sequence>
<accession>A0ABR0HW03</accession>
<evidence type="ECO:0000313" key="3">
    <source>
        <dbReference type="Proteomes" id="UP001326199"/>
    </source>
</evidence>
<gene>
    <name evidence="2" type="ORF">QC763_0001860</name>
</gene>
<keyword evidence="1" id="KW-0175">Coiled coil</keyword>
<keyword evidence="3" id="KW-1185">Reference proteome</keyword>
<proteinExistence type="predicted"/>
<dbReference type="Proteomes" id="UP001326199">
    <property type="component" value="Unassembled WGS sequence"/>
</dbReference>
<comment type="caution">
    <text evidence="2">The sequence shown here is derived from an EMBL/GenBank/DDBJ whole genome shotgun (WGS) entry which is preliminary data.</text>
</comment>
<organism evidence="2 3">
    <name type="scientific">Podospora pseudopauciseta</name>
    <dbReference type="NCBI Taxonomy" id="2093780"/>
    <lineage>
        <taxon>Eukaryota</taxon>
        <taxon>Fungi</taxon>
        <taxon>Dikarya</taxon>
        <taxon>Ascomycota</taxon>
        <taxon>Pezizomycotina</taxon>
        <taxon>Sordariomycetes</taxon>
        <taxon>Sordariomycetidae</taxon>
        <taxon>Sordariales</taxon>
        <taxon>Podosporaceae</taxon>
        <taxon>Podospora</taxon>
    </lineage>
</organism>
<dbReference type="GeneID" id="87924977"/>
<dbReference type="RefSeq" id="XP_062769565.1">
    <property type="nucleotide sequence ID" value="XM_062905063.1"/>
</dbReference>
<evidence type="ECO:0000256" key="1">
    <source>
        <dbReference type="SAM" id="Coils"/>
    </source>
</evidence>
<feature type="coiled-coil region" evidence="1">
    <location>
        <begin position="105"/>
        <end position="132"/>
    </location>
</feature>
<evidence type="ECO:0000313" key="2">
    <source>
        <dbReference type="EMBL" id="KAK4672243.1"/>
    </source>
</evidence>